<dbReference type="Proteomes" id="UP001652661">
    <property type="component" value="Chromosome 3R"/>
</dbReference>
<organism evidence="3 4">
    <name type="scientific">Drosophila kikkawai</name>
    <name type="common">Fruit fly</name>
    <dbReference type="NCBI Taxonomy" id="30033"/>
    <lineage>
        <taxon>Eukaryota</taxon>
        <taxon>Metazoa</taxon>
        <taxon>Ecdysozoa</taxon>
        <taxon>Arthropoda</taxon>
        <taxon>Hexapoda</taxon>
        <taxon>Insecta</taxon>
        <taxon>Pterygota</taxon>
        <taxon>Neoptera</taxon>
        <taxon>Endopterygota</taxon>
        <taxon>Diptera</taxon>
        <taxon>Brachycera</taxon>
        <taxon>Muscomorpha</taxon>
        <taxon>Ephydroidea</taxon>
        <taxon>Drosophilidae</taxon>
        <taxon>Drosophila</taxon>
        <taxon>Sophophora</taxon>
    </lineage>
</organism>
<dbReference type="GeneID" id="108084583"/>
<comment type="similarity">
    <text evidence="1">Belongs to the OPA3 family.</text>
</comment>
<protein>
    <submittedName>
        <fullName evidence="4">OPA3-like protein CG43998</fullName>
    </submittedName>
</protein>
<dbReference type="GO" id="GO:0019216">
    <property type="term" value="P:regulation of lipid metabolic process"/>
    <property type="evidence" value="ECO:0007669"/>
    <property type="project" value="TreeGrafter"/>
</dbReference>
<evidence type="ECO:0000256" key="2">
    <source>
        <dbReference type="ARBA" id="ARBA00023054"/>
    </source>
</evidence>
<evidence type="ECO:0000256" key="1">
    <source>
        <dbReference type="ARBA" id="ARBA00007584"/>
    </source>
</evidence>
<dbReference type="Pfam" id="PF07047">
    <property type="entry name" value="OPA3"/>
    <property type="match status" value="1"/>
</dbReference>
<evidence type="ECO:0000313" key="4">
    <source>
        <dbReference type="RefSeq" id="XP_017036346.1"/>
    </source>
</evidence>
<dbReference type="RefSeq" id="XP_017036346.1">
    <property type="nucleotide sequence ID" value="XM_017180857.3"/>
</dbReference>
<accession>A0A6P4JL29</accession>
<dbReference type="PANTHER" id="PTHR12499">
    <property type="entry name" value="OPTIC ATROPHY 3 PROTEIN OPA3"/>
    <property type="match status" value="1"/>
</dbReference>
<evidence type="ECO:0000313" key="3">
    <source>
        <dbReference type="Proteomes" id="UP001652661"/>
    </source>
</evidence>
<dbReference type="GO" id="GO:0005739">
    <property type="term" value="C:mitochondrion"/>
    <property type="evidence" value="ECO:0007669"/>
    <property type="project" value="TreeGrafter"/>
</dbReference>
<reference evidence="4" key="1">
    <citation type="submission" date="2025-08" db="UniProtKB">
        <authorList>
            <consortium name="RefSeq"/>
        </authorList>
    </citation>
    <scope>IDENTIFICATION</scope>
    <source>
        <strain evidence="4">14028-0561.14</strain>
        <tissue evidence="4">Whole fly</tissue>
    </source>
</reference>
<dbReference type="PANTHER" id="PTHR12499:SF0">
    <property type="entry name" value="OPTIC ATROPHY 3 PROTEIN"/>
    <property type="match status" value="1"/>
</dbReference>
<keyword evidence="2" id="KW-0175">Coiled coil</keyword>
<sequence>MVIGSFPLGKIFVHGLKRVSKPIGNLLMWAGKHNPHVRRYIIIPPAQLYNKFEVRWKMQMLRLKQPKRVPPLPSAIATQLGTDMLSEVIVFIIGGGLIVHEFSRQQLKTRKKLQEEMEQRRVLFEQLDGISADLEQQDKDISYIRAVLNGNKT</sequence>
<keyword evidence="3" id="KW-1185">Reference proteome</keyword>
<name>A0A6P4JL29_DROKI</name>
<dbReference type="AlphaFoldDB" id="A0A6P4JL29"/>
<gene>
    <name evidence="4" type="primary">LOC108084583</name>
</gene>
<proteinExistence type="inferred from homology"/>
<dbReference type="OrthoDB" id="2129069at2759"/>
<dbReference type="InterPro" id="IPR010754">
    <property type="entry name" value="OPA3-like"/>
</dbReference>